<sequence length="663" mass="73823">MKTLPSCILYSRDDELTGRLIRISTSVVALQLIEEPVDLEQWIAQFGDTVLLADLRATNCLDMLASIRKEKPATIIIPIGADRSDPMLAVEWLEPFATLSLEPDRREFQTLLKQAVECLALRQKNKVLEEELATLNARKVEQRPQPRTLFSAPLQNFSKAQRNFDNIDMLFDSVVEGLVATARVSRAGIFIKPDSGDAYLYKAGTRCLATTEKLRVRPDSPFVRWLEMNTHLVSRKTLENVADPQERAMLKQMLDSLGAEIIIPLYATGCIKGWIFVGQRSTGIPFDIADLEDMTGLADHISTTLEKALKYEETALQKALAETVLHTIPFGIIACDEHAILRWFNTTAREILKPQSEVVIGQRAEVLGSRIADMLRSAVGGQHMPCTKEWTDNRTKLTLAAETHCLTDGGSCVGAMVMLRDVTGVKLLKEKEEQVERATFWNELASSMSHEIRNPLVAIKTFSQLLPQRYEDPDFRAEFSKQVTTEVDQLNQIIDKINEFANPPKPIFQPLDIRKPIEHAVTRIQSELNHDNLKIHLSADETALQINGDTTSMEECIYHLLKNAAENLANKPGSRINVTVKGRSPEKGSGNIYIMVTDNGSGIDPSLRDKIFSPFITIKALGFGLGLPIAKRAVIDHNGQMDIESSSGGTTVSITLPASEEQE</sequence>
<keyword evidence="6" id="KW-0418">Kinase</keyword>
<feature type="domain" description="Histidine kinase" evidence="10">
    <location>
        <begin position="447"/>
        <end position="660"/>
    </location>
</feature>
<dbReference type="SUPFAM" id="SSF55781">
    <property type="entry name" value="GAF domain-like"/>
    <property type="match status" value="1"/>
</dbReference>
<dbReference type="PRINTS" id="PR00344">
    <property type="entry name" value="BCTRLSENSOR"/>
</dbReference>
<dbReference type="SMART" id="SM00388">
    <property type="entry name" value="HisKA"/>
    <property type="match status" value="1"/>
</dbReference>
<dbReference type="SUPFAM" id="SSF47384">
    <property type="entry name" value="Homodimeric domain of signal transducing histidine kinase"/>
    <property type="match status" value="1"/>
</dbReference>
<evidence type="ECO:0000313" key="11">
    <source>
        <dbReference type="EMBL" id="VGO16803.1"/>
    </source>
</evidence>
<dbReference type="Pfam" id="PF02518">
    <property type="entry name" value="HATPase_c"/>
    <property type="match status" value="1"/>
</dbReference>
<feature type="region of interest" description="Disordered" evidence="9">
    <location>
        <begin position="642"/>
        <end position="663"/>
    </location>
</feature>
<dbReference type="Gene3D" id="3.30.450.40">
    <property type="match status" value="1"/>
</dbReference>
<dbReference type="EC" id="2.7.13.3" evidence="2"/>
<dbReference type="Gene3D" id="3.30.565.10">
    <property type="entry name" value="Histidine kinase-like ATPase, C-terminal domain"/>
    <property type="match status" value="1"/>
</dbReference>
<dbReference type="CDD" id="cd00082">
    <property type="entry name" value="HisKA"/>
    <property type="match status" value="1"/>
</dbReference>
<dbReference type="PANTHER" id="PTHR42878">
    <property type="entry name" value="TWO-COMPONENT HISTIDINE KINASE"/>
    <property type="match status" value="1"/>
</dbReference>
<keyword evidence="3" id="KW-0597">Phosphoprotein</keyword>
<keyword evidence="8" id="KW-0902">Two-component regulatory system</keyword>
<keyword evidence="12" id="KW-1185">Reference proteome</keyword>
<dbReference type="PROSITE" id="PS50109">
    <property type="entry name" value="HIS_KIN"/>
    <property type="match status" value="1"/>
</dbReference>
<dbReference type="InterPro" id="IPR003661">
    <property type="entry name" value="HisK_dim/P_dom"/>
</dbReference>
<keyword evidence="4" id="KW-0808">Transferase</keyword>
<dbReference type="Gene3D" id="1.10.287.130">
    <property type="match status" value="1"/>
</dbReference>
<evidence type="ECO:0000256" key="3">
    <source>
        <dbReference type="ARBA" id="ARBA00022553"/>
    </source>
</evidence>
<evidence type="ECO:0000256" key="5">
    <source>
        <dbReference type="ARBA" id="ARBA00022741"/>
    </source>
</evidence>
<organism evidence="11 12">
    <name type="scientific">Pontiella desulfatans</name>
    <dbReference type="NCBI Taxonomy" id="2750659"/>
    <lineage>
        <taxon>Bacteria</taxon>
        <taxon>Pseudomonadati</taxon>
        <taxon>Kiritimatiellota</taxon>
        <taxon>Kiritimatiellia</taxon>
        <taxon>Kiritimatiellales</taxon>
        <taxon>Pontiellaceae</taxon>
        <taxon>Pontiella</taxon>
    </lineage>
</organism>
<feature type="compositionally biased region" description="Polar residues" evidence="9">
    <location>
        <begin position="643"/>
        <end position="656"/>
    </location>
</feature>
<dbReference type="SUPFAM" id="SSF55874">
    <property type="entry name" value="ATPase domain of HSP90 chaperone/DNA topoisomerase II/histidine kinase"/>
    <property type="match status" value="1"/>
</dbReference>
<evidence type="ECO:0000256" key="6">
    <source>
        <dbReference type="ARBA" id="ARBA00022777"/>
    </source>
</evidence>
<reference evidence="11 12" key="1">
    <citation type="submission" date="2019-04" db="EMBL/GenBank/DDBJ databases">
        <authorList>
            <person name="Van Vliet M D."/>
        </authorList>
    </citation>
    <scope>NUCLEOTIDE SEQUENCE [LARGE SCALE GENOMIC DNA]</scope>
    <source>
        <strain evidence="11 12">F1</strain>
    </source>
</reference>
<evidence type="ECO:0000256" key="1">
    <source>
        <dbReference type="ARBA" id="ARBA00000085"/>
    </source>
</evidence>
<protein>
    <recommendedName>
        <fullName evidence="2">histidine kinase</fullName>
        <ecNumber evidence="2">2.7.13.3</ecNumber>
    </recommendedName>
</protein>
<keyword evidence="5" id="KW-0547">Nucleotide-binding</keyword>
<evidence type="ECO:0000256" key="7">
    <source>
        <dbReference type="ARBA" id="ARBA00022840"/>
    </source>
</evidence>
<dbReference type="RefSeq" id="WP_136082326.1">
    <property type="nucleotide sequence ID" value="NZ_CAAHFG010000004.1"/>
</dbReference>
<gene>
    <name evidence="11" type="primary">zraS_3</name>
    <name evidence="11" type="ORF">PDESU_05395</name>
</gene>
<dbReference type="Pfam" id="PF00512">
    <property type="entry name" value="HisKA"/>
    <property type="match status" value="1"/>
</dbReference>
<name>A0A6C2UAB9_PONDE</name>
<proteinExistence type="predicted"/>
<evidence type="ECO:0000259" key="10">
    <source>
        <dbReference type="PROSITE" id="PS50109"/>
    </source>
</evidence>
<dbReference type="PANTHER" id="PTHR42878:SF7">
    <property type="entry name" value="SENSOR HISTIDINE KINASE GLRK"/>
    <property type="match status" value="1"/>
</dbReference>
<evidence type="ECO:0000256" key="4">
    <source>
        <dbReference type="ARBA" id="ARBA00022679"/>
    </source>
</evidence>
<dbReference type="InterPro" id="IPR050351">
    <property type="entry name" value="BphY/WalK/GraS-like"/>
</dbReference>
<dbReference type="SUPFAM" id="SSF55785">
    <property type="entry name" value="PYP-like sensor domain (PAS domain)"/>
    <property type="match status" value="1"/>
</dbReference>
<dbReference type="InterPro" id="IPR005467">
    <property type="entry name" value="His_kinase_dom"/>
</dbReference>
<dbReference type="GO" id="GO:0007234">
    <property type="term" value="P:osmosensory signaling via phosphorelay pathway"/>
    <property type="evidence" value="ECO:0007669"/>
    <property type="project" value="TreeGrafter"/>
</dbReference>
<dbReference type="GO" id="GO:0000155">
    <property type="term" value="F:phosphorelay sensor kinase activity"/>
    <property type="evidence" value="ECO:0007669"/>
    <property type="project" value="InterPro"/>
</dbReference>
<dbReference type="Proteomes" id="UP000366872">
    <property type="component" value="Unassembled WGS sequence"/>
</dbReference>
<dbReference type="InterPro" id="IPR003594">
    <property type="entry name" value="HATPase_dom"/>
</dbReference>
<dbReference type="AlphaFoldDB" id="A0A6C2UAB9"/>
<dbReference type="GO" id="GO:0030295">
    <property type="term" value="F:protein kinase activator activity"/>
    <property type="evidence" value="ECO:0007669"/>
    <property type="project" value="TreeGrafter"/>
</dbReference>
<dbReference type="GO" id="GO:0000156">
    <property type="term" value="F:phosphorelay response regulator activity"/>
    <property type="evidence" value="ECO:0007669"/>
    <property type="project" value="TreeGrafter"/>
</dbReference>
<accession>A0A6C2UAB9</accession>
<dbReference type="EMBL" id="CAAHFG010000004">
    <property type="protein sequence ID" value="VGO16803.1"/>
    <property type="molecule type" value="Genomic_DNA"/>
</dbReference>
<evidence type="ECO:0000256" key="2">
    <source>
        <dbReference type="ARBA" id="ARBA00012438"/>
    </source>
</evidence>
<comment type="catalytic activity">
    <reaction evidence="1">
        <text>ATP + protein L-histidine = ADP + protein N-phospho-L-histidine.</text>
        <dbReference type="EC" id="2.7.13.3"/>
    </reaction>
</comment>
<dbReference type="InterPro" id="IPR036890">
    <property type="entry name" value="HATPase_C_sf"/>
</dbReference>
<dbReference type="InterPro" id="IPR004358">
    <property type="entry name" value="Sig_transdc_His_kin-like_C"/>
</dbReference>
<dbReference type="Gene3D" id="3.30.450.20">
    <property type="entry name" value="PAS domain"/>
    <property type="match status" value="1"/>
</dbReference>
<dbReference type="GO" id="GO:0005524">
    <property type="term" value="F:ATP binding"/>
    <property type="evidence" value="ECO:0007669"/>
    <property type="project" value="UniProtKB-KW"/>
</dbReference>
<keyword evidence="7" id="KW-0067">ATP-binding</keyword>
<dbReference type="SMART" id="SM00387">
    <property type="entry name" value="HATPase_c"/>
    <property type="match status" value="1"/>
</dbReference>
<evidence type="ECO:0000256" key="9">
    <source>
        <dbReference type="SAM" id="MobiDB-lite"/>
    </source>
</evidence>
<evidence type="ECO:0000256" key="8">
    <source>
        <dbReference type="ARBA" id="ARBA00023012"/>
    </source>
</evidence>
<dbReference type="InterPro" id="IPR029016">
    <property type="entry name" value="GAF-like_dom_sf"/>
</dbReference>
<evidence type="ECO:0000313" key="12">
    <source>
        <dbReference type="Proteomes" id="UP000366872"/>
    </source>
</evidence>
<dbReference type="InterPro" id="IPR035965">
    <property type="entry name" value="PAS-like_dom_sf"/>
</dbReference>
<dbReference type="InterPro" id="IPR036097">
    <property type="entry name" value="HisK_dim/P_sf"/>
</dbReference>